<feature type="transmembrane region" description="Helical" evidence="6">
    <location>
        <begin position="447"/>
        <end position="467"/>
    </location>
</feature>
<keyword evidence="4 6" id="KW-1133">Transmembrane helix</keyword>
<dbReference type="Gene3D" id="1.20.1720.10">
    <property type="entry name" value="Multidrug resistance protein D"/>
    <property type="match status" value="1"/>
</dbReference>
<comment type="caution">
    <text evidence="8">The sequence shown here is derived from an EMBL/GenBank/DDBJ whole genome shotgun (WGS) entry which is preliminary data.</text>
</comment>
<dbReference type="PANTHER" id="PTHR42718">
    <property type="entry name" value="MAJOR FACILITATOR SUPERFAMILY MULTIDRUG TRANSPORTER MFSC"/>
    <property type="match status" value="1"/>
</dbReference>
<keyword evidence="2" id="KW-0813">Transport</keyword>
<feature type="transmembrane region" description="Helical" evidence="6">
    <location>
        <begin position="114"/>
        <end position="135"/>
    </location>
</feature>
<keyword evidence="3 6" id="KW-0812">Transmembrane</keyword>
<dbReference type="CDD" id="cd17321">
    <property type="entry name" value="MFS_MMR_MDR_like"/>
    <property type="match status" value="1"/>
</dbReference>
<feature type="transmembrane region" description="Helical" evidence="6">
    <location>
        <begin position="276"/>
        <end position="299"/>
    </location>
</feature>
<dbReference type="InterPro" id="IPR011701">
    <property type="entry name" value="MFS"/>
</dbReference>
<evidence type="ECO:0000313" key="8">
    <source>
        <dbReference type="EMBL" id="MFC4160625.1"/>
    </source>
</evidence>
<dbReference type="SUPFAM" id="SSF103473">
    <property type="entry name" value="MFS general substrate transporter"/>
    <property type="match status" value="1"/>
</dbReference>
<proteinExistence type="predicted"/>
<dbReference type="PROSITE" id="PS50850">
    <property type="entry name" value="MFS"/>
    <property type="match status" value="1"/>
</dbReference>
<evidence type="ECO:0000256" key="4">
    <source>
        <dbReference type="ARBA" id="ARBA00022989"/>
    </source>
</evidence>
<dbReference type="Gene3D" id="1.20.1250.20">
    <property type="entry name" value="MFS general substrate transporter like domains"/>
    <property type="match status" value="1"/>
</dbReference>
<evidence type="ECO:0000313" key="9">
    <source>
        <dbReference type="Proteomes" id="UP001595791"/>
    </source>
</evidence>
<feature type="transmembrane region" description="Helical" evidence="6">
    <location>
        <begin position="147"/>
        <end position="167"/>
    </location>
</feature>
<reference evidence="9" key="1">
    <citation type="journal article" date="2019" name="Int. J. Syst. Evol. Microbiol.">
        <title>The Global Catalogue of Microorganisms (GCM) 10K type strain sequencing project: providing services to taxonomists for standard genome sequencing and annotation.</title>
        <authorList>
            <consortium name="The Broad Institute Genomics Platform"/>
            <consortium name="The Broad Institute Genome Sequencing Center for Infectious Disease"/>
            <person name="Wu L."/>
            <person name="Ma J."/>
        </authorList>
    </citation>
    <scope>NUCLEOTIDE SEQUENCE [LARGE SCALE GENOMIC DNA]</scope>
    <source>
        <strain evidence="9">LMG 29894</strain>
    </source>
</reference>
<dbReference type="RefSeq" id="WP_378165657.1">
    <property type="nucleotide sequence ID" value="NZ_JBHSBU010000001.1"/>
</dbReference>
<evidence type="ECO:0000256" key="5">
    <source>
        <dbReference type="ARBA" id="ARBA00023136"/>
    </source>
</evidence>
<feature type="domain" description="Major facilitator superfamily (MFS) profile" evidence="7">
    <location>
        <begin position="23"/>
        <end position="471"/>
    </location>
</feature>
<feature type="transmembrane region" description="Helical" evidence="6">
    <location>
        <begin position="407"/>
        <end position="427"/>
    </location>
</feature>
<feature type="transmembrane region" description="Helical" evidence="6">
    <location>
        <begin position="305"/>
        <end position="325"/>
    </location>
</feature>
<evidence type="ECO:0000259" key="7">
    <source>
        <dbReference type="PROSITE" id="PS50850"/>
    </source>
</evidence>
<feature type="transmembrane region" description="Helical" evidence="6">
    <location>
        <begin position="89"/>
        <end position="108"/>
    </location>
</feature>
<feature type="transmembrane region" description="Helical" evidence="6">
    <location>
        <begin position="237"/>
        <end position="255"/>
    </location>
</feature>
<evidence type="ECO:0000256" key="6">
    <source>
        <dbReference type="SAM" id="Phobius"/>
    </source>
</evidence>
<name>A0ABV8MUK9_9NEIS</name>
<organism evidence="8 9">
    <name type="scientific">Chitinimonas lacunae</name>
    <dbReference type="NCBI Taxonomy" id="1963018"/>
    <lineage>
        <taxon>Bacteria</taxon>
        <taxon>Pseudomonadati</taxon>
        <taxon>Pseudomonadota</taxon>
        <taxon>Betaproteobacteria</taxon>
        <taxon>Neisseriales</taxon>
        <taxon>Chitinibacteraceae</taxon>
        <taxon>Chitinimonas</taxon>
    </lineage>
</organism>
<feature type="transmembrane region" description="Helical" evidence="6">
    <location>
        <begin position="21"/>
        <end position="45"/>
    </location>
</feature>
<dbReference type="InterPro" id="IPR020846">
    <property type="entry name" value="MFS_dom"/>
</dbReference>
<feature type="transmembrane region" description="Helical" evidence="6">
    <location>
        <begin position="364"/>
        <end position="381"/>
    </location>
</feature>
<feature type="transmembrane region" description="Helical" evidence="6">
    <location>
        <begin position="51"/>
        <end position="77"/>
    </location>
</feature>
<evidence type="ECO:0000256" key="3">
    <source>
        <dbReference type="ARBA" id="ARBA00022692"/>
    </source>
</evidence>
<keyword evidence="9" id="KW-1185">Reference proteome</keyword>
<dbReference type="EMBL" id="JBHSBU010000001">
    <property type="protein sequence ID" value="MFC4160625.1"/>
    <property type="molecule type" value="Genomic_DNA"/>
</dbReference>
<evidence type="ECO:0000256" key="1">
    <source>
        <dbReference type="ARBA" id="ARBA00004141"/>
    </source>
</evidence>
<dbReference type="Proteomes" id="UP001595791">
    <property type="component" value="Unassembled WGS sequence"/>
</dbReference>
<feature type="transmembrane region" description="Helical" evidence="6">
    <location>
        <begin position="173"/>
        <end position="193"/>
    </location>
</feature>
<dbReference type="Pfam" id="PF07690">
    <property type="entry name" value="MFS_1"/>
    <property type="match status" value="1"/>
</dbReference>
<sequence length="474" mass="48720">MSRLAVEEKPAGWQQARPAASWALASLSLAILLPSLGISIANIGLPTLAQAFAVSFSAVQWVVLAYLLAMTTLIVGVGRLGDLSGRRRLLLLGIVLFSGASLVCGLAPNLPVQIAARAVQGLGAAMMMALSMALVGETVPREKTGSVLGLLGTMSAIGTALGPSLGGVLIATFGWPAIFLIKVPLGLLAWWLAYRHLPPDPPAPERRARFDTVGMICLALTLLAYALAMTVERGSGLSPLLLLAALVGAGLFVLIERRTDSPLIELTMFRDLALTLSLLMSLLVATVLMATLVVGPFYLSRVFGLNAATLGLVVAAGPVVAALTATPAGRLVDRLGTVRMTLIGLGGIAGGAILLTFLPGRLGIPGYIVPIVLITANYALFQTANNTAVMVGIAASRRGLVSGLLNLSRNLGLISGTSLMGAVFSLAAGTTDLASASPEAITTAMRVTFTLAAGLIGLALVGALAVARQRRGRS</sequence>
<dbReference type="PRINTS" id="PR01036">
    <property type="entry name" value="TCRTETB"/>
</dbReference>
<comment type="subcellular location">
    <subcellularLocation>
        <location evidence="1">Membrane</location>
        <topology evidence="1">Multi-pass membrane protein</topology>
    </subcellularLocation>
</comment>
<feature type="transmembrane region" description="Helical" evidence="6">
    <location>
        <begin position="337"/>
        <end position="358"/>
    </location>
</feature>
<accession>A0ABV8MUK9</accession>
<evidence type="ECO:0000256" key="2">
    <source>
        <dbReference type="ARBA" id="ARBA00022448"/>
    </source>
</evidence>
<gene>
    <name evidence="8" type="ORF">ACFOW7_14895</name>
</gene>
<feature type="transmembrane region" description="Helical" evidence="6">
    <location>
        <begin position="213"/>
        <end position="231"/>
    </location>
</feature>
<dbReference type="InterPro" id="IPR036259">
    <property type="entry name" value="MFS_trans_sf"/>
</dbReference>
<keyword evidence="5 6" id="KW-0472">Membrane</keyword>
<dbReference type="PANTHER" id="PTHR42718:SF9">
    <property type="entry name" value="MAJOR FACILITATOR SUPERFAMILY MULTIDRUG TRANSPORTER MFSC"/>
    <property type="match status" value="1"/>
</dbReference>
<protein>
    <submittedName>
        <fullName evidence="8">MFS transporter</fullName>
    </submittedName>
</protein>